<dbReference type="PANTHER" id="PTHR11012:SF6">
    <property type="entry name" value="CHK DOMAIN OV1-RELATED"/>
    <property type="match status" value="1"/>
</dbReference>
<sequence length="415" mass="47852">MSTTSEIIISKEAVDGWRNLDFFRDVVSKDLSLPEDEFCLSNLVVTDATGKQSGFMSLLHRVKLDVELKGGNREQKSYIVKEKSNDVFGGDMVDKFNVFEKEIEAYQKLIPEFEKLFPHKVKFGPKFFKSVTFPFTVIVMEDLNASGYVMKNCSKRLDISQSKTVLSRMAKFHAASVVYFKQNGPYPKSFKTGMYDEDSAADCEAYIGNLYKSLVASLIERKCSNQFLELINQWGANPYVAGARLFRLNDNDFNVLNHGDLWMNNVMFSDNDLLMIDFQIAFYGSFTFDLLEFIFCTVEVDDIINQFDDLIEFYHHELRTAFQMLDNSNMLPSLETLQADIKRHGFLAALLMIEAIPMISYIKVGELSLELMSSSEPEGEEFRRKLYHNEKYIEVVDRLLPFLFERGYLKCSTDF</sequence>
<dbReference type="Gene3D" id="3.90.1200.10">
    <property type="match status" value="1"/>
</dbReference>
<keyword evidence="3" id="KW-1185">Reference proteome</keyword>
<dbReference type="InterPro" id="IPR011009">
    <property type="entry name" value="Kinase-like_dom_sf"/>
</dbReference>
<organism evidence="2 3">
    <name type="scientific">Aedes aegypti</name>
    <name type="common">Yellowfever mosquito</name>
    <name type="synonym">Culex aegypti</name>
    <dbReference type="NCBI Taxonomy" id="7159"/>
    <lineage>
        <taxon>Eukaryota</taxon>
        <taxon>Metazoa</taxon>
        <taxon>Ecdysozoa</taxon>
        <taxon>Arthropoda</taxon>
        <taxon>Hexapoda</taxon>
        <taxon>Insecta</taxon>
        <taxon>Pterygota</taxon>
        <taxon>Neoptera</taxon>
        <taxon>Endopterygota</taxon>
        <taxon>Diptera</taxon>
        <taxon>Nematocera</taxon>
        <taxon>Culicoidea</taxon>
        <taxon>Culicidae</taxon>
        <taxon>Culicinae</taxon>
        <taxon>Aedini</taxon>
        <taxon>Aedes</taxon>
        <taxon>Stegomyia</taxon>
    </lineage>
</organism>
<dbReference type="PANTHER" id="PTHR11012">
    <property type="entry name" value="PROTEIN KINASE-LIKE DOMAIN-CONTAINING"/>
    <property type="match status" value="1"/>
</dbReference>
<accession>A0A1S4G1W8</accession>
<evidence type="ECO:0000259" key="1">
    <source>
        <dbReference type="SMART" id="SM00587"/>
    </source>
</evidence>
<dbReference type="InterPro" id="IPR004119">
    <property type="entry name" value="EcKL"/>
</dbReference>
<dbReference type="SMART" id="SM00587">
    <property type="entry name" value="CHK"/>
    <property type="match status" value="1"/>
</dbReference>
<dbReference type="VEuPathDB" id="VectorBase:AAEL014437"/>
<gene>
    <name evidence="2" type="primary">5564430</name>
</gene>
<dbReference type="Pfam" id="PF02958">
    <property type="entry name" value="EcKL"/>
    <property type="match status" value="1"/>
</dbReference>
<dbReference type="InParanoid" id="A0A1S4G1W8"/>
<reference evidence="2 3" key="1">
    <citation type="submission" date="2017-06" db="EMBL/GenBank/DDBJ databases">
        <title>Aedes aegypti genome working group (AGWG) sequencing and assembly.</title>
        <authorList>
            <consortium name="Aedes aegypti Genome Working Group (AGWG)"/>
            <person name="Matthews B.J."/>
        </authorList>
    </citation>
    <scope>NUCLEOTIDE SEQUENCE [LARGE SCALE GENOMIC DNA]</scope>
    <source>
        <strain evidence="2 3">LVP_AGWG</strain>
    </source>
</reference>
<dbReference type="InterPro" id="IPR015897">
    <property type="entry name" value="CHK_kinase-like"/>
</dbReference>
<dbReference type="OrthoDB" id="411145at2759"/>
<dbReference type="SUPFAM" id="SSF56112">
    <property type="entry name" value="Protein kinase-like (PK-like)"/>
    <property type="match status" value="1"/>
</dbReference>
<name>A0A1S4G1W8_AEDAE</name>
<evidence type="ECO:0000313" key="3">
    <source>
        <dbReference type="Proteomes" id="UP000008820"/>
    </source>
</evidence>
<protein>
    <submittedName>
        <fullName evidence="2">CHK domain-containing protein</fullName>
    </submittedName>
</protein>
<evidence type="ECO:0000313" key="2">
    <source>
        <dbReference type="EnsemblMetazoa" id="AAEL014437-PA"/>
    </source>
</evidence>
<dbReference type="AlphaFoldDB" id="A0A1S4G1W8"/>
<proteinExistence type="predicted"/>
<feature type="domain" description="CHK kinase-like" evidence="1">
    <location>
        <begin position="138"/>
        <end position="324"/>
    </location>
</feature>
<dbReference type="EnsemblMetazoa" id="AAEL014437-RA">
    <property type="protein sequence ID" value="AAEL014437-PA"/>
    <property type="gene ID" value="AAEL014437"/>
</dbReference>
<dbReference type="Proteomes" id="UP000008820">
    <property type="component" value="Chromosome 3"/>
</dbReference>
<reference evidence="2" key="2">
    <citation type="submission" date="2020-05" db="UniProtKB">
        <authorList>
            <consortium name="EnsemblMetazoa"/>
        </authorList>
    </citation>
    <scope>IDENTIFICATION</scope>
    <source>
        <strain evidence="2">LVP_AGWG</strain>
    </source>
</reference>